<name>A0A3A2ZTI0_9EURO</name>
<dbReference type="EMBL" id="MVGC01000021">
    <property type="protein sequence ID" value="RJE26478.1"/>
    <property type="molecule type" value="Genomic_DNA"/>
</dbReference>
<organism evidence="1 2">
    <name type="scientific">Aspergillus sclerotialis</name>
    <dbReference type="NCBI Taxonomy" id="2070753"/>
    <lineage>
        <taxon>Eukaryota</taxon>
        <taxon>Fungi</taxon>
        <taxon>Dikarya</taxon>
        <taxon>Ascomycota</taxon>
        <taxon>Pezizomycotina</taxon>
        <taxon>Eurotiomycetes</taxon>
        <taxon>Eurotiomycetidae</taxon>
        <taxon>Eurotiales</taxon>
        <taxon>Aspergillaceae</taxon>
        <taxon>Aspergillus</taxon>
        <taxon>Aspergillus subgen. Polypaecilum</taxon>
    </lineage>
</organism>
<proteinExistence type="predicted"/>
<sequence length="152" mass="16732">MVFPINVFAPPAPPTAPGRSPGWSYRQVWCKCCLGSAYRLGASLVAALTSAKGATTTLGAVASTTPAYVSYSEAQIFVTDAFPRKIRWCAWRPTRWFVLVFAHGQYWVATYRSVYALIGDLSAHRSWYIGRVKKGWGPNLGFGASAHRSGYY</sequence>
<protein>
    <submittedName>
        <fullName evidence="1">Uncharacterized protein</fullName>
    </submittedName>
</protein>
<reference evidence="2" key="1">
    <citation type="submission" date="2017-02" db="EMBL/GenBank/DDBJ databases">
        <authorList>
            <person name="Tafer H."/>
            <person name="Lopandic K."/>
        </authorList>
    </citation>
    <scope>NUCLEOTIDE SEQUENCE [LARGE SCALE GENOMIC DNA]</scope>
    <source>
        <strain evidence="2">CBS 366.77</strain>
    </source>
</reference>
<evidence type="ECO:0000313" key="2">
    <source>
        <dbReference type="Proteomes" id="UP000266188"/>
    </source>
</evidence>
<dbReference type="Proteomes" id="UP000266188">
    <property type="component" value="Unassembled WGS sequence"/>
</dbReference>
<evidence type="ECO:0000313" key="1">
    <source>
        <dbReference type="EMBL" id="RJE26478.1"/>
    </source>
</evidence>
<dbReference type="AlphaFoldDB" id="A0A3A2ZTI0"/>
<keyword evidence="2" id="KW-1185">Reference proteome</keyword>
<comment type="caution">
    <text evidence="1">The sequence shown here is derived from an EMBL/GenBank/DDBJ whole genome shotgun (WGS) entry which is preliminary data.</text>
</comment>
<accession>A0A3A2ZTI0</accession>
<gene>
    <name evidence="1" type="ORF">PHISCL_01188</name>
</gene>